<keyword evidence="2" id="KW-0808">Transferase</keyword>
<dbReference type="InterPro" id="IPR003607">
    <property type="entry name" value="HD/PDEase_dom"/>
</dbReference>
<evidence type="ECO:0000313" key="3">
    <source>
        <dbReference type="Proteomes" id="UP000078476"/>
    </source>
</evidence>
<dbReference type="RefSeq" id="WP_066978681.1">
    <property type="nucleotide sequence ID" value="NZ_LUUI01000066.1"/>
</dbReference>
<dbReference type="STRING" id="980561.A1359_04040"/>
<keyword evidence="3" id="KW-1185">Reference proteome</keyword>
<evidence type="ECO:0000313" key="2">
    <source>
        <dbReference type="EMBL" id="OAI19469.1"/>
    </source>
</evidence>
<dbReference type="Pfam" id="PF08668">
    <property type="entry name" value="HDOD"/>
    <property type="match status" value="1"/>
</dbReference>
<dbReference type="InterPro" id="IPR013976">
    <property type="entry name" value="HDOD"/>
</dbReference>
<dbReference type="SUPFAM" id="SSF109604">
    <property type="entry name" value="HD-domain/PDEase-like"/>
    <property type="match status" value="1"/>
</dbReference>
<reference evidence="2 3" key="1">
    <citation type="submission" date="2016-03" db="EMBL/GenBank/DDBJ databases">
        <authorList>
            <person name="Ploux O."/>
        </authorList>
    </citation>
    <scope>NUCLEOTIDE SEQUENCE [LARGE SCALE GENOMIC DNA]</scope>
    <source>
        <strain evidence="2 3">R-45370</strain>
    </source>
</reference>
<dbReference type="AlphaFoldDB" id="A0A177NQH8"/>
<dbReference type="GO" id="GO:0016301">
    <property type="term" value="F:kinase activity"/>
    <property type="evidence" value="ECO:0007669"/>
    <property type="project" value="UniProtKB-KW"/>
</dbReference>
<evidence type="ECO:0000259" key="1">
    <source>
        <dbReference type="PROSITE" id="PS51833"/>
    </source>
</evidence>
<feature type="domain" description="HDOD" evidence="1">
    <location>
        <begin position="33"/>
        <end position="220"/>
    </location>
</feature>
<gene>
    <name evidence="2" type="ORF">A1359_04040</name>
</gene>
<name>A0A177NQH8_9GAMM</name>
<protein>
    <submittedName>
        <fullName evidence="2">Histidine kinase</fullName>
    </submittedName>
</protein>
<dbReference type="OrthoDB" id="598113at2"/>
<organism evidence="2 3">
    <name type="scientific">Methylomonas lenta</name>
    <dbReference type="NCBI Taxonomy" id="980561"/>
    <lineage>
        <taxon>Bacteria</taxon>
        <taxon>Pseudomonadati</taxon>
        <taxon>Pseudomonadota</taxon>
        <taxon>Gammaproteobacteria</taxon>
        <taxon>Methylococcales</taxon>
        <taxon>Methylococcaceae</taxon>
        <taxon>Methylomonas</taxon>
    </lineage>
</organism>
<dbReference type="PROSITE" id="PS51833">
    <property type="entry name" value="HDOD"/>
    <property type="match status" value="1"/>
</dbReference>
<keyword evidence="2" id="KW-0418">Kinase</keyword>
<accession>A0A177NQH8</accession>
<sequence>MTEAIPDPKSSKLAKNRLYLDCFKYMQSDKLALPTIPDVSVKIRRAINEPSANSSKIARVVQIDPSITARLIKISNSPLYRGRRKIESCPEALTRLGLKASQDIITVFALKAVFNAKSGIIRRKMQELWAHSSHVAAISAVLAHKTPGFDPDRAMLAGLIHDIGIVPILAYADRQPDILASPLDLAETVRELRSDIGVQIIRKWDFPTDFEDVVINAENWFRDSGPQATYSDIVMISQLHSYIGKIDIKKMPKMDDLPAYKKLAAGNLDADLSINILDQVKDEIEHIRAMLS</sequence>
<dbReference type="EMBL" id="LUUI01000066">
    <property type="protein sequence ID" value="OAI19469.1"/>
    <property type="molecule type" value="Genomic_DNA"/>
</dbReference>
<dbReference type="PANTHER" id="PTHR33525:SF3">
    <property type="entry name" value="RIBONUCLEASE Y"/>
    <property type="match status" value="1"/>
</dbReference>
<dbReference type="PANTHER" id="PTHR33525">
    <property type="match status" value="1"/>
</dbReference>
<comment type="caution">
    <text evidence="2">The sequence shown here is derived from an EMBL/GenBank/DDBJ whole genome shotgun (WGS) entry which is preliminary data.</text>
</comment>
<dbReference type="Proteomes" id="UP000078476">
    <property type="component" value="Unassembled WGS sequence"/>
</dbReference>
<dbReference type="Gene3D" id="1.10.3210.10">
    <property type="entry name" value="Hypothetical protein af1432"/>
    <property type="match status" value="1"/>
</dbReference>
<dbReference type="InterPro" id="IPR052340">
    <property type="entry name" value="RNase_Y/CdgJ"/>
</dbReference>
<proteinExistence type="predicted"/>
<dbReference type="CDD" id="cd00077">
    <property type="entry name" value="HDc"/>
    <property type="match status" value="1"/>
</dbReference>